<comment type="caution">
    <text evidence="1">The sequence shown here is derived from an EMBL/GenBank/DDBJ whole genome shotgun (WGS) entry which is preliminary data.</text>
</comment>
<organism evidence="1 2">
    <name type="scientific">Cichorium intybus</name>
    <name type="common">Chicory</name>
    <dbReference type="NCBI Taxonomy" id="13427"/>
    <lineage>
        <taxon>Eukaryota</taxon>
        <taxon>Viridiplantae</taxon>
        <taxon>Streptophyta</taxon>
        <taxon>Embryophyta</taxon>
        <taxon>Tracheophyta</taxon>
        <taxon>Spermatophyta</taxon>
        <taxon>Magnoliopsida</taxon>
        <taxon>eudicotyledons</taxon>
        <taxon>Gunneridae</taxon>
        <taxon>Pentapetalae</taxon>
        <taxon>asterids</taxon>
        <taxon>campanulids</taxon>
        <taxon>Asterales</taxon>
        <taxon>Asteraceae</taxon>
        <taxon>Cichorioideae</taxon>
        <taxon>Cichorieae</taxon>
        <taxon>Cichoriinae</taxon>
        <taxon>Cichorium</taxon>
    </lineage>
</organism>
<evidence type="ECO:0000313" key="2">
    <source>
        <dbReference type="Proteomes" id="UP001055811"/>
    </source>
</evidence>
<protein>
    <submittedName>
        <fullName evidence="1">Uncharacterized protein</fullName>
    </submittedName>
</protein>
<sequence>MRQRQPISGRFGVIDSIRVQLEVIDLELSLEPTLCFCSWILVAIEQSFCGLFLSTLVGKLGKYRSVPRHRDLLFR</sequence>
<reference evidence="1 2" key="2">
    <citation type="journal article" date="2022" name="Mol. Ecol. Resour.">
        <title>The genomes of chicory, endive, great burdock and yacon provide insights into Asteraceae paleo-polyploidization history and plant inulin production.</title>
        <authorList>
            <person name="Fan W."/>
            <person name="Wang S."/>
            <person name="Wang H."/>
            <person name="Wang A."/>
            <person name="Jiang F."/>
            <person name="Liu H."/>
            <person name="Zhao H."/>
            <person name="Xu D."/>
            <person name="Zhang Y."/>
        </authorList>
    </citation>
    <scope>NUCLEOTIDE SEQUENCE [LARGE SCALE GENOMIC DNA]</scope>
    <source>
        <strain evidence="2">cv. Punajuju</strain>
        <tissue evidence="1">Leaves</tissue>
    </source>
</reference>
<gene>
    <name evidence="1" type="ORF">L2E82_19535</name>
</gene>
<proteinExistence type="predicted"/>
<reference evidence="2" key="1">
    <citation type="journal article" date="2022" name="Mol. Ecol. Resour.">
        <title>The genomes of chicory, endive, great burdock and yacon provide insights into Asteraceae palaeo-polyploidization history and plant inulin production.</title>
        <authorList>
            <person name="Fan W."/>
            <person name="Wang S."/>
            <person name="Wang H."/>
            <person name="Wang A."/>
            <person name="Jiang F."/>
            <person name="Liu H."/>
            <person name="Zhao H."/>
            <person name="Xu D."/>
            <person name="Zhang Y."/>
        </authorList>
    </citation>
    <scope>NUCLEOTIDE SEQUENCE [LARGE SCALE GENOMIC DNA]</scope>
    <source>
        <strain evidence="2">cv. Punajuju</strain>
    </source>
</reference>
<evidence type="ECO:0000313" key="1">
    <source>
        <dbReference type="EMBL" id="KAI3768705.1"/>
    </source>
</evidence>
<accession>A0ACB9FC40</accession>
<keyword evidence="2" id="KW-1185">Reference proteome</keyword>
<dbReference type="EMBL" id="CM042011">
    <property type="protein sequence ID" value="KAI3768705.1"/>
    <property type="molecule type" value="Genomic_DNA"/>
</dbReference>
<dbReference type="Proteomes" id="UP001055811">
    <property type="component" value="Linkage Group LG03"/>
</dbReference>
<name>A0ACB9FC40_CICIN</name>